<evidence type="ECO:0000313" key="10">
    <source>
        <dbReference type="Proteomes" id="UP001347796"/>
    </source>
</evidence>
<comment type="subcellular location">
    <subcellularLocation>
        <location evidence="1">Membrane</location>
        <topology evidence="1">Multi-pass membrane protein</topology>
    </subcellularLocation>
</comment>
<evidence type="ECO:0000256" key="3">
    <source>
        <dbReference type="ARBA" id="ARBA00022692"/>
    </source>
</evidence>
<dbReference type="Gene3D" id="1.10.287.630">
    <property type="entry name" value="Helix hairpin bin"/>
    <property type="match status" value="1"/>
</dbReference>
<dbReference type="InterPro" id="IPR018490">
    <property type="entry name" value="cNMP-bd_dom_sf"/>
</dbReference>
<keyword evidence="2" id="KW-0813">Transport</keyword>
<keyword evidence="6" id="KW-0472">Membrane</keyword>
<evidence type="ECO:0000256" key="5">
    <source>
        <dbReference type="ARBA" id="ARBA00023065"/>
    </source>
</evidence>
<name>A0AAN8PQJ7_PATCE</name>
<dbReference type="SUPFAM" id="SSF51206">
    <property type="entry name" value="cAMP-binding domain-like"/>
    <property type="match status" value="1"/>
</dbReference>
<evidence type="ECO:0000256" key="4">
    <source>
        <dbReference type="ARBA" id="ARBA00022989"/>
    </source>
</evidence>
<dbReference type="AlphaFoldDB" id="A0AAN8PQJ7"/>
<dbReference type="EMBL" id="JAZGQO010000007">
    <property type="protein sequence ID" value="KAK6181872.1"/>
    <property type="molecule type" value="Genomic_DNA"/>
</dbReference>
<dbReference type="GO" id="GO:0016020">
    <property type="term" value="C:membrane"/>
    <property type="evidence" value="ECO:0007669"/>
    <property type="project" value="UniProtKB-SubCell"/>
</dbReference>
<keyword evidence="10" id="KW-1185">Reference proteome</keyword>
<dbReference type="GO" id="GO:0005221">
    <property type="term" value="F:intracellularly cyclic nucleotide-activated monoatomic cation channel activity"/>
    <property type="evidence" value="ECO:0007669"/>
    <property type="project" value="InterPro"/>
</dbReference>
<proteinExistence type="predicted"/>
<evidence type="ECO:0000256" key="1">
    <source>
        <dbReference type="ARBA" id="ARBA00004141"/>
    </source>
</evidence>
<accession>A0AAN8PQJ7</accession>
<organism evidence="9 10">
    <name type="scientific">Patella caerulea</name>
    <name type="common">Rayed Mediterranean limpet</name>
    <dbReference type="NCBI Taxonomy" id="87958"/>
    <lineage>
        <taxon>Eukaryota</taxon>
        <taxon>Metazoa</taxon>
        <taxon>Spiralia</taxon>
        <taxon>Lophotrochozoa</taxon>
        <taxon>Mollusca</taxon>
        <taxon>Gastropoda</taxon>
        <taxon>Patellogastropoda</taxon>
        <taxon>Patelloidea</taxon>
        <taxon>Patellidae</taxon>
        <taxon>Patella</taxon>
    </lineage>
</organism>
<keyword evidence="8" id="KW-0407">Ion channel</keyword>
<gene>
    <name evidence="9" type="ORF">SNE40_009650</name>
</gene>
<evidence type="ECO:0000256" key="8">
    <source>
        <dbReference type="ARBA" id="ARBA00023303"/>
    </source>
</evidence>
<dbReference type="FunFam" id="1.10.287.630:FF:000001">
    <property type="entry name" value="Cyclic nucleotide-gated channel alpha 3"/>
    <property type="match status" value="1"/>
</dbReference>
<reference evidence="9 10" key="1">
    <citation type="submission" date="2024-01" db="EMBL/GenBank/DDBJ databases">
        <title>The genome of the rayed Mediterranean limpet Patella caerulea (Linnaeus, 1758).</title>
        <authorList>
            <person name="Anh-Thu Weber A."/>
            <person name="Halstead-Nussloch G."/>
        </authorList>
    </citation>
    <scope>NUCLEOTIDE SEQUENCE [LARGE SCALE GENOMIC DNA]</scope>
    <source>
        <strain evidence="9">AATW-2023a</strain>
        <tissue evidence="9">Whole specimen</tissue>
    </source>
</reference>
<keyword evidence="7" id="KW-1071">Ligand-gated ion channel</keyword>
<evidence type="ECO:0000256" key="6">
    <source>
        <dbReference type="ARBA" id="ARBA00023136"/>
    </source>
</evidence>
<comment type="caution">
    <text evidence="9">The sequence shown here is derived from an EMBL/GenBank/DDBJ whole genome shotgun (WGS) entry which is preliminary data.</text>
</comment>
<keyword evidence="5" id="KW-0406">Ion transport</keyword>
<sequence>MDKIKFYMNHRGVPEHLQDRVKKWAEYSWNRTQAMDEPSVLAMLPDRLRTEIAIHVHLETLKQVKTSIIVYSFQ</sequence>
<evidence type="ECO:0000256" key="7">
    <source>
        <dbReference type="ARBA" id="ARBA00023286"/>
    </source>
</evidence>
<keyword evidence="4" id="KW-1133">Transmembrane helix</keyword>
<evidence type="ECO:0000313" key="9">
    <source>
        <dbReference type="EMBL" id="KAK6181872.1"/>
    </source>
</evidence>
<evidence type="ECO:0000256" key="2">
    <source>
        <dbReference type="ARBA" id="ARBA00022448"/>
    </source>
</evidence>
<dbReference type="PANTHER" id="PTHR45638">
    <property type="entry name" value="CYCLIC NUCLEOTIDE-GATED CATION CHANNEL SUBUNIT A"/>
    <property type="match status" value="1"/>
</dbReference>
<dbReference type="InterPro" id="IPR050866">
    <property type="entry name" value="CNG_cation_channel"/>
</dbReference>
<dbReference type="PANTHER" id="PTHR45638:SF13">
    <property type="entry name" value="CYCLIC NUCLEOTIDE-BINDING DOMAIN-CONTAINING PROTEIN"/>
    <property type="match status" value="1"/>
</dbReference>
<dbReference type="Proteomes" id="UP001347796">
    <property type="component" value="Unassembled WGS sequence"/>
</dbReference>
<dbReference type="GO" id="GO:0044877">
    <property type="term" value="F:protein-containing complex binding"/>
    <property type="evidence" value="ECO:0007669"/>
    <property type="project" value="TreeGrafter"/>
</dbReference>
<protein>
    <submittedName>
        <fullName evidence="9">Uncharacterized protein</fullName>
    </submittedName>
</protein>
<keyword evidence="3" id="KW-0812">Transmembrane</keyword>